<protein>
    <submittedName>
        <fullName evidence="5">Uncharacterized protein</fullName>
    </submittedName>
</protein>
<feature type="compositionally biased region" description="Low complexity" evidence="2">
    <location>
        <begin position="101"/>
        <end position="112"/>
    </location>
</feature>
<accession>A0AAV9USK4</accession>
<dbReference type="Pfam" id="PF08620">
    <property type="entry name" value="RPAP1_C"/>
    <property type="match status" value="1"/>
</dbReference>
<feature type="compositionally biased region" description="Basic and acidic residues" evidence="2">
    <location>
        <begin position="162"/>
        <end position="172"/>
    </location>
</feature>
<dbReference type="InterPro" id="IPR039913">
    <property type="entry name" value="RPAP1/Rba50"/>
</dbReference>
<evidence type="ECO:0000256" key="1">
    <source>
        <dbReference type="ARBA" id="ARBA00009953"/>
    </source>
</evidence>
<feature type="region of interest" description="Disordered" evidence="2">
    <location>
        <begin position="56"/>
        <end position="175"/>
    </location>
</feature>
<feature type="compositionally biased region" description="Low complexity" evidence="2">
    <location>
        <begin position="425"/>
        <end position="436"/>
    </location>
</feature>
<dbReference type="GO" id="GO:0006366">
    <property type="term" value="P:transcription by RNA polymerase II"/>
    <property type="evidence" value="ECO:0007669"/>
    <property type="project" value="InterPro"/>
</dbReference>
<dbReference type="AlphaFoldDB" id="A0AAV9USK4"/>
<keyword evidence="6" id="KW-1185">Reference proteome</keyword>
<proteinExistence type="inferred from homology"/>
<sequence length="519" mass="56031">MDYEAPPPAGTRFTVDLDDTPPPRDEIEAAAAEEERNKRLTAALTNGLIGDIAERTVSPSSIPLAPTLDPSSLSSPSSSSITGFPAHTKRQRLSAFRLQRGSAGAASAAAASRNRYDSAPPRFSTTTTTNTTATATSAHGGRIDEMSSIRAENAQRVAGMSSEERDAERQELMDSLSPELLQMFLKRASLDDEVETSRPPVRTAEPIKESAPTTTTTTTTTATTTTAAPAATVEPSSPATSPLPTDTPTQPNQPAHLENIPSTAFPPSVKVHFPAPPPPTTDPDPDPSSPTFLTHLHQKYFPNLPTDPQKLAWMQPLSSTKDEEDPLYSPSLTSILPSSIRFDFKGRLLPPRKSRAVPAHLGLHHHADSPLSAGYTIPELSHLARSSFPAQRCMAFQTLGRVLYRLGVGAYSNPDQEGEAELKNPTTTTSLPSSTEESIKEEVEEEDARAQKESSRRINTPLEQSLWRCIHEGRVLESLQEAGSGGRNGEGSSHLGVKNYALEALWLWQKGGGERWKAD</sequence>
<evidence type="ECO:0000259" key="4">
    <source>
        <dbReference type="Pfam" id="PF08621"/>
    </source>
</evidence>
<feature type="region of interest" description="Disordered" evidence="2">
    <location>
        <begin position="1"/>
        <end position="24"/>
    </location>
</feature>
<evidence type="ECO:0000256" key="2">
    <source>
        <dbReference type="SAM" id="MobiDB-lite"/>
    </source>
</evidence>
<feature type="domain" description="RPAP1 C-terminal" evidence="3">
    <location>
        <begin position="339"/>
        <end position="406"/>
    </location>
</feature>
<feature type="compositionally biased region" description="Low complexity" evidence="2">
    <location>
        <begin position="70"/>
        <end position="80"/>
    </location>
</feature>
<gene>
    <name evidence="5" type="ORF">TWF730_010372</name>
</gene>
<feature type="domain" description="RPAP1 N-terminal" evidence="4">
    <location>
        <begin position="148"/>
        <end position="191"/>
    </location>
</feature>
<evidence type="ECO:0000313" key="5">
    <source>
        <dbReference type="EMBL" id="KAK6346038.1"/>
    </source>
</evidence>
<organism evidence="5 6">
    <name type="scientific">Orbilia blumenaviensis</name>
    <dbReference type="NCBI Taxonomy" id="1796055"/>
    <lineage>
        <taxon>Eukaryota</taxon>
        <taxon>Fungi</taxon>
        <taxon>Dikarya</taxon>
        <taxon>Ascomycota</taxon>
        <taxon>Pezizomycotina</taxon>
        <taxon>Orbiliomycetes</taxon>
        <taxon>Orbiliales</taxon>
        <taxon>Orbiliaceae</taxon>
        <taxon>Orbilia</taxon>
    </lineage>
</organism>
<comment type="caution">
    <text evidence="5">The sequence shown here is derived from an EMBL/GenBank/DDBJ whole genome shotgun (WGS) entry which is preliminary data.</text>
</comment>
<evidence type="ECO:0000259" key="3">
    <source>
        <dbReference type="Pfam" id="PF08620"/>
    </source>
</evidence>
<reference evidence="5 6" key="1">
    <citation type="submission" date="2019-10" db="EMBL/GenBank/DDBJ databases">
        <authorList>
            <person name="Palmer J.M."/>
        </authorList>
    </citation>
    <scope>NUCLEOTIDE SEQUENCE [LARGE SCALE GENOMIC DNA]</scope>
    <source>
        <strain evidence="5 6">TWF730</strain>
    </source>
</reference>
<feature type="region of interest" description="Disordered" evidence="2">
    <location>
        <begin position="191"/>
        <end position="293"/>
    </location>
</feature>
<evidence type="ECO:0000313" key="6">
    <source>
        <dbReference type="Proteomes" id="UP001373714"/>
    </source>
</evidence>
<dbReference type="PANTHER" id="PTHR21483">
    <property type="entry name" value="RNA POLYMERASE II-ASSOCIATED PROTEIN 1"/>
    <property type="match status" value="1"/>
</dbReference>
<feature type="compositionally biased region" description="Low complexity" evidence="2">
    <location>
        <begin position="210"/>
        <end position="242"/>
    </location>
</feature>
<dbReference type="PANTHER" id="PTHR21483:SF18">
    <property type="entry name" value="RNA POLYMERASE II-ASSOCIATED PROTEIN 1"/>
    <property type="match status" value="1"/>
</dbReference>
<dbReference type="Proteomes" id="UP001373714">
    <property type="component" value="Unassembled WGS sequence"/>
</dbReference>
<name>A0AAV9USK4_9PEZI</name>
<feature type="region of interest" description="Disordered" evidence="2">
    <location>
        <begin position="414"/>
        <end position="457"/>
    </location>
</feature>
<feature type="compositionally biased region" description="Pro residues" evidence="2">
    <location>
        <begin position="274"/>
        <end position="288"/>
    </location>
</feature>
<dbReference type="InterPro" id="IPR013930">
    <property type="entry name" value="RPAP1_N"/>
</dbReference>
<feature type="compositionally biased region" description="Polar residues" evidence="2">
    <location>
        <begin position="243"/>
        <end position="253"/>
    </location>
</feature>
<dbReference type="Pfam" id="PF08621">
    <property type="entry name" value="RPAP1_N"/>
    <property type="match status" value="1"/>
</dbReference>
<feature type="compositionally biased region" description="Low complexity" evidence="2">
    <location>
        <begin position="124"/>
        <end position="138"/>
    </location>
</feature>
<dbReference type="InterPro" id="IPR013929">
    <property type="entry name" value="RPAP1_C"/>
</dbReference>
<dbReference type="EMBL" id="JAVHNS010000008">
    <property type="protein sequence ID" value="KAK6346038.1"/>
    <property type="molecule type" value="Genomic_DNA"/>
</dbReference>
<comment type="similarity">
    <text evidence="1">Belongs to the RPAP1 family.</text>
</comment>